<dbReference type="SUPFAM" id="SSF51735">
    <property type="entry name" value="NAD(P)-binding Rossmann-fold domains"/>
    <property type="match status" value="1"/>
</dbReference>
<dbReference type="InterPro" id="IPR000683">
    <property type="entry name" value="Gfo/Idh/MocA-like_OxRdtase_N"/>
</dbReference>
<dbReference type="PANTHER" id="PTHR43818:SF10">
    <property type="entry name" value="NADH-DEPENDENT DEHYDROGENASE-RELATED"/>
    <property type="match status" value="1"/>
</dbReference>
<evidence type="ECO:0008006" key="4">
    <source>
        <dbReference type="Google" id="ProtNLM"/>
    </source>
</evidence>
<feature type="non-terminal residue" evidence="3">
    <location>
        <position position="1"/>
    </location>
</feature>
<evidence type="ECO:0000259" key="1">
    <source>
        <dbReference type="Pfam" id="PF01408"/>
    </source>
</evidence>
<dbReference type="InterPro" id="IPR036291">
    <property type="entry name" value="NAD(P)-bd_dom_sf"/>
</dbReference>
<name>A0A381NIQ2_9ZZZZ</name>
<sequence length="405" mass="46565">ANWSKVENENIVAMCDVDDNRAAEGYKMYPKARKFKDFRVMFDKMHKEIDAVIISTPDHTHFAATMAAMELGKHVYVEKPLAHNVWELRTMKKAAKYYGIVSQMGNQGHTTNGIRLIKEWYDAGVLGEVKEVHAWIGTFDFRPGHYWTKPESFPPPKDPIPEYLDWDLWLGPAKYRDFNNAYAPKSWRGFYDFGNGQLGDWACHTLDGPFWALNLGMPNSIGVKIPNPMTEHNFVSEQSEVTFNFKKKKNKPPVTLKWYEGGLKPDILKDLGIDKMKDYQRHGMIMVGDKNTLITGGRPNTPKLLMSESEWEEFLKNAPEKTIPRIVDETPVQEWVHAIKNDTLPLSNFDYGASLTEMALLGCLAQRFNADLKYDSENMQITNRPDVNEYIKEPIREGWSYGESL</sequence>
<dbReference type="EMBL" id="UINC01000390">
    <property type="protein sequence ID" value="SUZ54486.1"/>
    <property type="molecule type" value="Genomic_DNA"/>
</dbReference>
<dbReference type="PANTHER" id="PTHR43818">
    <property type="entry name" value="BCDNA.GH03377"/>
    <property type="match status" value="1"/>
</dbReference>
<feature type="domain" description="Gfo/Idh/MocA-like oxidoreductase N-terminal" evidence="1">
    <location>
        <begin position="6"/>
        <end position="102"/>
    </location>
</feature>
<proteinExistence type="predicted"/>
<dbReference type="Gene3D" id="3.40.50.720">
    <property type="entry name" value="NAD(P)-binding Rossmann-like Domain"/>
    <property type="match status" value="1"/>
</dbReference>
<dbReference type="InterPro" id="IPR050463">
    <property type="entry name" value="Gfo/Idh/MocA_oxidrdct_glycsds"/>
</dbReference>
<organism evidence="3">
    <name type="scientific">marine metagenome</name>
    <dbReference type="NCBI Taxonomy" id="408172"/>
    <lineage>
        <taxon>unclassified sequences</taxon>
        <taxon>metagenomes</taxon>
        <taxon>ecological metagenomes</taxon>
    </lineage>
</organism>
<dbReference type="SUPFAM" id="SSF55347">
    <property type="entry name" value="Glyceraldehyde-3-phosphate dehydrogenase-like, C-terminal domain"/>
    <property type="match status" value="1"/>
</dbReference>
<dbReference type="Gene3D" id="3.30.360.10">
    <property type="entry name" value="Dihydrodipicolinate Reductase, domain 2"/>
    <property type="match status" value="1"/>
</dbReference>
<dbReference type="Pfam" id="PF01408">
    <property type="entry name" value="GFO_IDH_MocA"/>
    <property type="match status" value="1"/>
</dbReference>
<feature type="domain" description="Gfo/Idh/MocA-like oxidoreductase bacterial type C-terminal" evidence="2">
    <location>
        <begin position="115"/>
        <end position="246"/>
    </location>
</feature>
<dbReference type="Pfam" id="PF19051">
    <property type="entry name" value="GFO_IDH_MocA_C2"/>
    <property type="match status" value="1"/>
</dbReference>
<evidence type="ECO:0000313" key="3">
    <source>
        <dbReference type="EMBL" id="SUZ54486.1"/>
    </source>
</evidence>
<dbReference type="AlphaFoldDB" id="A0A381NIQ2"/>
<accession>A0A381NIQ2</accession>
<dbReference type="InterPro" id="IPR043906">
    <property type="entry name" value="Gfo/Idh/MocA_OxRdtase_bact_C"/>
</dbReference>
<gene>
    <name evidence="3" type="ORF">METZ01_LOCUS7340</name>
</gene>
<dbReference type="GO" id="GO:0000166">
    <property type="term" value="F:nucleotide binding"/>
    <property type="evidence" value="ECO:0007669"/>
    <property type="project" value="InterPro"/>
</dbReference>
<reference evidence="3" key="1">
    <citation type="submission" date="2018-05" db="EMBL/GenBank/DDBJ databases">
        <authorList>
            <person name="Lanie J.A."/>
            <person name="Ng W.-L."/>
            <person name="Kazmierczak K.M."/>
            <person name="Andrzejewski T.M."/>
            <person name="Davidsen T.M."/>
            <person name="Wayne K.J."/>
            <person name="Tettelin H."/>
            <person name="Glass J.I."/>
            <person name="Rusch D."/>
            <person name="Podicherti R."/>
            <person name="Tsui H.-C.T."/>
            <person name="Winkler M.E."/>
        </authorList>
    </citation>
    <scope>NUCLEOTIDE SEQUENCE</scope>
</reference>
<evidence type="ECO:0000259" key="2">
    <source>
        <dbReference type="Pfam" id="PF19051"/>
    </source>
</evidence>
<protein>
    <recommendedName>
        <fullName evidence="4">Gfo/Idh/MocA-like oxidoreductase N-terminal domain-containing protein</fullName>
    </recommendedName>
</protein>